<evidence type="ECO:0000256" key="4">
    <source>
        <dbReference type="ARBA" id="ARBA00022676"/>
    </source>
</evidence>
<dbReference type="CDD" id="cd03791">
    <property type="entry name" value="GT5_Glycogen_synthase_DULL1-like"/>
    <property type="match status" value="1"/>
</dbReference>
<dbReference type="GO" id="GO:0005978">
    <property type="term" value="P:glycogen biosynthetic process"/>
    <property type="evidence" value="ECO:0007669"/>
    <property type="project" value="UniProtKB-UniRule"/>
</dbReference>
<evidence type="ECO:0000256" key="5">
    <source>
        <dbReference type="ARBA" id="ARBA00022679"/>
    </source>
</evidence>
<proteinExistence type="inferred from homology"/>
<evidence type="ECO:0000256" key="3">
    <source>
        <dbReference type="ARBA" id="ARBA00010281"/>
    </source>
</evidence>
<keyword evidence="6 7" id="KW-0320">Glycogen biosynthesis</keyword>
<dbReference type="NCBIfam" id="NF001899">
    <property type="entry name" value="PRK00654.1-2"/>
    <property type="match status" value="1"/>
</dbReference>
<organism evidence="10 11">
    <name type="scientific">candidate division WOR-1 bacterium RIFOXYC2_FULL_41_25</name>
    <dbReference type="NCBI Taxonomy" id="1802586"/>
    <lineage>
        <taxon>Bacteria</taxon>
        <taxon>Bacillati</taxon>
        <taxon>Saganbacteria</taxon>
    </lineage>
</organism>
<evidence type="ECO:0000259" key="9">
    <source>
        <dbReference type="Pfam" id="PF08323"/>
    </source>
</evidence>
<dbReference type="Proteomes" id="UP000177309">
    <property type="component" value="Unassembled WGS sequence"/>
</dbReference>
<feature type="binding site" evidence="7">
    <location>
        <position position="15"/>
    </location>
    <ligand>
        <name>ADP-alpha-D-glucose</name>
        <dbReference type="ChEBI" id="CHEBI:57498"/>
    </ligand>
</feature>
<keyword evidence="5 7" id="KW-0808">Transferase</keyword>
<evidence type="ECO:0000256" key="1">
    <source>
        <dbReference type="ARBA" id="ARBA00001478"/>
    </source>
</evidence>
<comment type="function">
    <text evidence="2 7">Synthesizes alpha-1,4-glucan chains using ADP-glucose.</text>
</comment>
<dbReference type="EMBL" id="MEUI01000004">
    <property type="protein sequence ID" value="OGC35312.1"/>
    <property type="molecule type" value="Genomic_DNA"/>
</dbReference>
<dbReference type="Pfam" id="PF08323">
    <property type="entry name" value="Glyco_transf_5"/>
    <property type="match status" value="1"/>
</dbReference>
<dbReference type="Gene3D" id="3.40.50.2000">
    <property type="entry name" value="Glycogen Phosphorylase B"/>
    <property type="match status" value="2"/>
</dbReference>
<evidence type="ECO:0000259" key="8">
    <source>
        <dbReference type="Pfam" id="PF00534"/>
    </source>
</evidence>
<reference evidence="10 11" key="1">
    <citation type="journal article" date="2016" name="Nat. Commun.">
        <title>Thousands of microbial genomes shed light on interconnected biogeochemical processes in an aquifer system.</title>
        <authorList>
            <person name="Anantharaman K."/>
            <person name="Brown C.T."/>
            <person name="Hug L.A."/>
            <person name="Sharon I."/>
            <person name="Castelle C.J."/>
            <person name="Probst A.J."/>
            <person name="Thomas B.C."/>
            <person name="Singh A."/>
            <person name="Wilkins M.J."/>
            <person name="Karaoz U."/>
            <person name="Brodie E.L."/>
            <person name="Williams K.H."/>
            <person name="Hubbard S.S."/>
            <person name="Banfield J.F."/>
        </authorList>
    </citation>
    <scope>NUCLEOTIDE SEQUENCE [LARGE SCALE GENOMIC DNA]</scope>
</reference>
<gene>
    <name evidence="7" type="primary">glgA</name>
    <name evidence="10" type="ORF">A2462_02455</name>
</gene>
<feature type="domain" description="Starch synthase catalytic" evidence="9">
    <location>
        <begin position="2"/>
        <end position="223"/>
    </location>
</feature>
<sequence length="470" mass="53026">MKILFISSEVVPFAKTGGLADVASALPKAIKAIGHDIRILMPRYKCVSSNAMSARLAAKRAGRQELRVGDLPVYFFEDEHFSKRDELYVKNGQDYPDNCEAFLAFCQSVEAFLKRIDWQPDIIHCNDWQTALVCLFIKELRKSDPSFKRCATVFSIHNLAYQGNFPREKFASTGLPQTLEFYDQLSFIKAGLLYADVVNTVSEAYAQEIKTKEYGCGLEKELKKRSQDLYGILNGLDYDVWNPAKDPLIKRRYSAGTISLRGENKLELQRVNNLPQDKNIPLLGIVSRLADQKGFDLLEEVMEEILALGCQFVLLGTGEPKYHKFFETLKKKYPRQAGINLGFNSALAQQIYAGSDIFLMPSQYEPCGLGQLISFKYGAIPIVRKTGGLADTVHDFEPKTGQGDGFVFKEYGSSALLGAIEKALETYKNKVMWQQMQQRVMQYNYSWDASAKKYIGLYMKALAKIGIEAL</sequence>
<protein>
    <recommendedName>
        <fullName evidence="7">Glycogen synthase</fullName>
        <ecNumber evidence="7">2.4.1.21</ecNumber>
    </recommendedName>
    <alternativeName>
        <fullName evidence="7">Starch [bacterial glycogen] synthase</fullName>
    </alternativeName>
</protein>
<name>A0A1F4TRE4_UNCSA</name>
<dbReference type="GO" id="GO:0004373">
    <property type="term" value="F:alpha-1,4-glucan glucosyltransferase (UDP-glucose donor) activity"/>
    <property type="evidence" value="ECO:0007669"/>
    <property type="project" value="InterPro"/>
</dbReference>
<dbReference type="PANTHER" id="PTHR45825">
    <property type="entry name" value="GRANULE-BOUND STARCH SYNTHASE 1, CHLOROPLASTIC/AMYLOPLASTIC"/>
    <property type="match status" value="1"/>
</dbReference>
<dbReference type="InterPro" id="IPR001296">
    <property type="entry name" value="Glyco_trans_1"/>
</dbReference>
<dbReference type="SUPFAM" id="SSF53756">
    <property type="entry name" value="UDP-Glycosyltransferase/glycogen phosphorylase"/>
    <property type="match status" value="1"/>
</dbReference>
<dbReference type="HAMAP" id="MF_00484">
    <property type="entry name" value="Glycogen_synth"/>
    <property type="match status" value="1"/>
</dbReference>
<evidence type="ECO:0000256" key="6">
    <source>
        <dbReference type="ARBA" id="ARBA00023056"/>
    </source>
</evidence>
<dbReference type="PANTHER" id="PTHR45825:SF11">
    <property type="entry name" value="ALPHA AMYLASE DOMAIN-CONTAINING PROTEIN"/>
    <property type="match status" value="1"/>
</dbReference>
<evidence type="ECO:0000313" key="11">
    <source>
        <dbReference type="Proteomes" id="UP000177309"/>
    </source>
</evidence>
<comment type="pathway">
    <text evidence="7">Glycan biosynthesis; glycogen biosynthesis.</text>
</comment>
<comment type="similarity">
    <text evidence="3 7">Belongs to the glycosyltransferase 1 family. Bacterial/plant glycogen synthase subfamily.</text>
</comment>
<evidence type="ECO:0000256" key="2">
    <source>
        <dbReference type="ARBA" id="ARBA00002764"/>
    </source>
</evidence>
<dbReference type="EC" id="2.4.1.21" evidence="7"/>
<accession>A0A1F4TRE4</accession>
<feature type="domain" description="Glycosyl transferase family 1" evidence="8">
    <location>
        <begin position="275"/>
        <end position="434"/>
    </location>
</feature>
<dbReference type="UniPathway" id="UPA00164"/>
<dbReference type="Pfam" id="PF00534">
    <property type="entry name" value="Glycos_transf_1"/>
    <property type="match status" value="1"/>
</dbReference>
<dbReference type="AlphaFoldDB" id="A0A1F4TRE4"/>
<dbReference type="InterPro" id="IPR013534">
    <property type="entry name" value="Starch_synth_cat_dom"/>
</dbReference>
<comment type="catalytic activity">
    <reaction evidence="1 7">
        <text>[(1-&gt;4)-alpha-D-glucosyl](n) + ADP-alpha-D-glucose = [(1-&gt;4)-alpha-D-glucosyl](n+1) + ADP + H(+)</text>
        <dbReference type="Rhea" id="RHEA:18189"/>
        <dbReference type="Rhea" id="RHEA-COMP:9584"/>
        <dbReference type="Rhea" id="RHEA-COMP:9587"/>
        <dbReference type="ChEBI" id="CHEBI:15378"/>
        <dbReference type="ChEBI" id="CHEBI:15444"/>
        <dbReference type="ChEBI" id="CHEBI:57498"/>
        <dbReference type="ChEBI" id="CHEBI:456216"/>
        <dbReference type="EC" id="2.4.1.21"/>
    </reaction>
</comment>
<dbReference type="NCBIfam" id="TIGR02095">
    <property type="entry name" value="glgA"/>
    <property type="match status" value="1"/>
</dbReference>
<evidence type="ECO:0000256" key="7">
    <source>
        <dbReference type="HAMAP-Rule" id="MF_00484"/>
    </source>
</evidence>
<dbReference type="GO" id="GO:0009011">
    <property type="term" value="F:alpha-1,4-glucan glucosyltransferase (ADP-glucose donor) activity"/>
    <property type="evidence" value="ECO:0007669"/>
    <property type="project" value="UniProtKB-UniRule"/>
</dbReference>
<keyword evidence="4 7" id="KW-0328">Glycosyltransferase</keyword>
<dbReference type="InterPro" id="IPR011835">
    <property type="entry name" value="GS/SS"/>
</dbReference>
<evidence type="ECO:0000313" key="10">
    <source>
        <dbReference type="EMBL" id="OGC35312.1"/>
    </source>
</evidence>
<comment type="caution">
    <text evidence="10">The sequence shown here is derived from an EMBL/GenBank/DDBJ whole genome shotgun (WGS) entry which is preliminary data.</text>
</comment>